<dbReference type="InterPro" id="IPR036477">
    <property type="entry name" value="Formyl_transf_N_sf"/>
</dbReference>
<evidence type="ECO:0000259" key="1">
    <source>
        <dbReference type="Pfam" id="PF00551"/>
    </source>
</evidence>
<gene>
    <name evidence="2" type="ORF">HLUCCX10_11610</name>
</gene>
<comment type="caution">
    <text evidence="2">The sequence shown here is derived from an EMBL/GenBank/DDBJ whole genome shotgun (WGS) entry which is preliminary data.</text>
</comment>
<dbReference type="EMBL" id="LJXT01000075">
    <property type="protein sequence ID" value="KPQ13952.1"/>
    <property type="molecule type" value="Genomic_DNA"/>
</dbReference>
<organism evidence="2 3">
    <name type="scientific">Algoriphagus marincola HL-49</name>
    <dbReference type="NCBI Taxonomy" id="1305737"/>
    <lineage>
        <taxon>Bacteria</taxon>
        <taxon>Pseudomonadati</taxon>
        <taxon>Bacteroidota</taxon>
        <taxon>Cytophagia</taxon>
        <taxon>Cytophagales</taxon>
        <taxon>Cyclobacteriaceae</taxon>
        <taxon>Algoriphagus</taxon>
    </lineage>
</organism>
<keyword evidence="2" id="KW-0808">Transferase</keyword>
<dbReference type="OrthoDB" id="9802815at2"/>
<dbReference type="GO" id="GO:0004479">
    <property type="term" value="F:methionyl-tRNA formyltransferase activity"/>
    <property type="evidence" value="ECO:0007669"/>
    <property type="project" value="TreeGrafter"/>
</dbReference>
<dbReference type="PROSITE" id="PS00373">
    <property type="entry name" value="GART"/>
    <property type="match status" value="1"/>
</dbReference>
<evidence type="ECO:0000313" key="2">
    <source>
        <dbReference type="EMBL" id="KPQ13952.1"/>
    </source>
</evidence>
<dbReference type="Pfam" id="PF00551">
    <property type="entry name" value="Formyl_trans_N"/>
    <property type="match status" value="1"/>
</dbReference>
<dbReference type="eggNOG" id="COG0223">
    <property type="taxonomic scope" value="Bacteria"/>
</dbReference>
<dbReference type="InterPro" id="IPR001555">
    <property type="entry name" value="GART_AS"/>
</dbReference>
<dbReference type="SUPFAM" id="SSF53328">
    <property type="entry name" value="Formyltransferase"/>
    <property type="match status" value="1"/>
</dbReference>
<dbReference type="PATRIC" id="fig|1305737.6.peg.2938"/>
<dbReference type="STRING" id="1305737.GCA_000526355_00783"/>
<dbReference type="PANTHER" id="PTHR11138:SF5">
    <property type="entry name" value="METHIONYL-TRNA FORMYLTRANSFERASE, MITOCHONDRIAL"/>
    <property type="match status" value="1"/>
</dbReference>
<protein>
    <submittedName>
        <fullName evidence="2">Formyltransferase</fullName>
    </submittedName>
</protein>
<sequence>MRIVIITQNEPFYLAENLHYLYEILPKHSQIVGCVVNDVSPFGKKETFFQKAKKTRAIFGDQFFFFYAFKFIISKLSQRKNVLKFLKNKGIPVIQLTTNINSDLSVEKIKSFKPDILISILGNQIFKEPIIKLATKGCLNLHTALLPKYRGLMPTFWVLKNNEKYTGVSVFFVDKGIDSGPIVVQKRIEIGNKTQQELIKKTKKLGMEAIAEAVDLIEKDQISLIPNDANQKSYFSFPTREDVEVFLKNGKKFF</sequence>
<feature type="domain" description="Formyl transferase N-terminal" evidence="1">
    <location>
        <begin position="105"/>
        <end position="214"/>
    </location>
</feature>
<dbReference type="CDD" id="cd08369">
    <property type="entry name" value="FMT_core"/>
    <property type="match status" value="1"/>
</dbReference>
<reference evidence="2 3" key="1">
    <citation type="submission" date="2015-09" db="EMBL/GenBank/DDBJ databases">
        <title>Identification and resolution of microdiversity through metagenomic sequencing of parallel consortia.</title>
        <authorList>
            <person name="Nelson W.C."/>
            <person name="Romine M.F."/>
            <person name="Lindemann S.R."/>
        </authorList>
    </citation>
    <scope>NUCLEOTIDE SEQUENCE [LARGE SCALE GENOMIC DNA]</scope>
    <source>
        <strain evidence="2">HL-49</strain>
    </source>
</reference>
<evidence type="ECO:0000313" key="3">
    <source>
        <dbReference type="Proteomes" id="UP000050421"/>
    </source>
</evidence>
<dbReference type="GO" id="GO:0005829">
    <property type="term" value="C:cytosol"/>
    <property type="evidence" value="ECO:0007669"/>
    <property type="project" value="TreeGrafter"/>
</dbReference>
<dbReference type="Proteomes" id="UP000050421">
    <property type="component" value="Unassembled WGS sequence"/>
</dbReference>
<accession>A0A0P8AER4</accession>
<dbReference type="AlphaFoldDB" id="A0A0P8AER4"/>
<dbReference type="InterPro" id="IPR002376">
    <property type="entry name" value="Formyl_transf_N"/>
</dbReference>
<dbReference type="Gene3D" id="3.40.50.12230">
    <property type="match status" value="1"/>
</dbReference>
<proteinExistence type="predicted"/>
<name>A0A0P8AER4_9BACT</name>
<dbReference type="PANTHER" id="PTHR11138">
    <property type="entry name" value="METHIONYL-TRNA FORMYLTRANSFERASE"/>
    <property type="match status" value="1"/>
</dbReference>